<gene>
    <name evidence="1" type="ordered locus">Memar_2309</name>
</gene>
<dbReference type="AlphaFoldDB" id="A3CXY2"/>
<sequence>MPIFIYVVQGYSIPMHRWRVVRADHPENRKNEPGKNRKPMGRRCDITVHFRQIRQKSV</sequence>
<dbReference type="KEGG" id="mem:Memar_2309"/>
<protein>
    <submittedName>
        <fullName evidence="1">Uncharacterized protein</fullName>
    </submittedName>
</protein>
<dbReference type="EMBL" id="CP000562">
    <property type="protein sequence ID" value="ABN58232.1"/>
    <property type="molecule type" value="Genomic_DNA"/>
</dbReference>
<dbReference type="STRING" id="368407.Memar_2309"/>
<evidence type="ECO:0000313" key="2">
    <source>
        <dbReference type="Proteomes" id="UP000002146"/>
    </source>
</evidence>
<accession>A3CXY2</accession>
<dbReference type="HOGENOM" id="CLU_2968491_0_0_2"/>
<organism evidence="1 2">
    <name type="scientific">Methanoculleus marisnigri (strain ATCC 35101 / DSM 1498 / JR1)</name>
    <dbReference type="NCBI Taxonomy" id="368407"/>
    <lineage>
        <taxon>Archaea</taxon>
        <taxon>Methanobacteriati</taxon>
        <taxon>Methanobacteriota</taxon>
        <taxon>Stenosarchaea group</taxon>
        <taxon>Methanomicrobia</taxon>
        <taxon>Methanomicrobiales</taxon>
        <taxon>Methanomicrobiaceae</taxon>
        <taxon>Methanoculleus</taxon>
    </lineage>
</organism>
<reference evidence="1 2" key="1">
    <citation type="journal article" date="2009" name="Stand. Genomic Sci.">
        <title>Complete genome sequence of Methanoculleus marisnigri Romesser et al. 1981 type strain JR1.</title>
        <authorList>
            <person name="Anderson I.J."/>
            <person name="Sieprawska-Lupa M."/>
            <person name="Lapidus A."/>
            <person name="Nolan M."/>
            <person name="Copeland A."/>
            <person name="Glavina Del Rio T."/>
            <person name="Tice H."/>
            <person name="Dalin E."/>
            <person name="Barry K."/>
            <person name="Saunders E."/>
            <person name="Han C."/>
            <person name="Brettin T."/>
            <person name="Detter J.C."/>
            <person name="Bruce D."/>
            <person name="Mikhailova N."/>
            <person name="Pitluck S."/>
            <person name="Hauser L."/>
            <person name="Land M."/>
            <person name="Lucas S."/>
            <person name="Richardson P."/>
            <person name="Whitman W.B."/>
            <person name="Kyrpides N.C."/>
        </authorList>
    </citation>
    <scope>NUCLEOTIDE SEQUENCE [LARGE SCALE GENOMIC DNA]</scope>
    <source>
        <strain evidence="2">ATCC 35101 / DSM 1498 / JR1</strain>
    </source>
</reference>
<proteinExistence type="predicted"/>
<name>A3CXY2_METMJ</name>
<dbReference type="Proteomes" id="UP000002146">
    <property type="component" value="Chromosome"/>
</dbReference>
<evidence type="ECO:0000313" key="1">
    <source>
        <dbReference type="EMBL" id="ABN58232.1"/>
    </source>
</evidence>
<keyword evidence="2" id="KW-1185">Reference proteome</keyword>